<feature type="domain" description="Response regulatory" evidence="14">
    <location>
        <begin position="930"/>
        <end position="1051"/>
    </location>
</feature>
<dbReference type="Pfam" id="PF00512">
    <property type="entry name" value="HisKA"/>
    <property type="match status" value="1"/>
</dbReference>
<dbReference type="InterPro" id="IPR036890">
    <property type="entry name" value="HATPase_C_sf"/>
</dbReference>
<dbReference type="InterPro" id="IPR001610">
    <property type="entry name" value="PAC"/>
</dbReference>
<dbReference type="SMART" id="SM00086">
    <property type="entry name" value="PAC"/>
    <property type="match status" value="3"/>
</dbReference>
<feature type="transmembrane region" description="Helical" evidence="12">
    <location>
        <begin position="108"/>
        <end position="129"/>
    </location>
</feature>
<dbReference type="Pfam" id="PF00072">
    <property type="entry name" value="Response_reg"/>
    <property type="match status" value="1"/>
</dbReference>
<dbReference type="EMBL" id="BJCL01000010">
    <property type="protein sequence ID" value="GCL64597.1"/>
    <property type="molecule type" value="Genomic_DNA"/>
</dbReference>
<dbReference type="PANTHER" id="PTHR43047:SF64">
    <property type="entry name" value="HISTIDINE KINASE CONTAINING CHEY-HOMOLOGOUS RECEIVER DOMAIN AND PAS DOMAIN-RELATED"/>
    <property type="match status" value="1"/>
</dbReference>
<dbReference type="NCBIfam" id="TIGR00229">
    <property type="entry name" value="sensory_box"/>
    <property type="match status" value="3"/>
</dbReference>
<dbReference type="Pfam" id="PF13426">
    <property type="entry name" value="PAS_9"/>
    <property type="match status" value="1"/>
</dbReference>
<evidence type="ECO:0000256" key="1">
    <source>
        <dbReference type="ARBA" id="ARBA00000085"/>
    </source>
</evidence>
<feature type="modified residue" description="4-aspartylphosphate" evidence="11">
    <location>
        <position position="984"/>
    </location>
</feature>
<evidence type="ECO:0000313" key="17">
    <source>
        <dbReference type="EMBL" id="GCL64597.1"/>
    </source>
</evidence>
<dbReference type="PANTHER" id="PTHR43047">
    <property type="entry name" value="TWO-COMPONENT HISTIDINE PROTEIN KINASE"/>
    <property type="match status" value="1"/>
</dbReference>
<dbReference type="InterPro" id="IPR003661">
    <property type="entry name" value="HisK_dim/P_dom"/>
</dbReference>
<reference evidence="18" key="1">
    <citation type="submission" date="2019-03" db="EMBL/GenBank/DDBJ databases">
        <title>Aquabacterium pictum sp.nov., the first bacteriochlorophyll a-containing freshwater bacterium in the genus Aquabacterium of the class Betaproteobacteria.</title>
        <authorList>
            <person name="Hirose S."/>
            <person name="Tank M."/>
            <person name="Hara E."/>
            <person name="Tamaki H."/>
            <person name="Takaichi S."/>
            <person name="Haruta S."/>
            <person name="Hanada S."/>
        </authorList>
    </citation>
    <scope>NUCLEOTIDE SEQUENCE [LARGE SCALE GENOMIC DNA]</scope>
    <source>
        <strain evidence="18">W35</strain>
    </source>
</reference>
<evidence type="ECO:0000259" key="15">
    <source>
        <dbReference type="PROSITE" id="PS50112"/>
    </source>
</evidence>
<keyword evidence="4" id="KW-0808">Transferase</keyword>
<dbReference type="PRINTS" id="PR00344">
    <property type="entry name" value="BCTRLSENSOR"/>
</dbReference>
<dbReference type="Pfam" id="PF13188">
    <property type="entry name" value="PAS_8"/>
    <property type="match status" value="1"/>
</dbReference>
<name>A0A480AWY1_9BURK</name>
<dbReference type="SUPFAM" id="SSF52172">
    <property type="entry name" value="CheY-like"/>
    <property type="match status" value="1"/>
</dbReference>
<evidence type="ECO:0000256" key="9">
    <source>
        <dbReference type="ARBA" id="ARBA00058004"/>
    </source>
</evidence>
<evidence type="ECO:0000256" key="4">
    <source>
        <dbReference type="ARBA" id="ARBA00022679"/>
    </source>
</evidence>
<feature type="transmembrane region" description="Helical" evidence="12">
    <location>
        <begin position="29"/>
        <end position="47"/>
    </location>
</feature>
<comment type="function">
    <text evidence="9">Member of the two-component regulatory system BvgS/BvgA. Phosphorylates BvgA via a four-step phosphorelay in response to environmental signals.</text>
</comment>
<comment type="catalytic activity">
    <reaction evidence="1">
        <text>ATP + protein L-histidine = ADP + protein N-phospho-L-histidine.</text>
        <dbReference type="EC" id="2.7.13.3"/>
    </reaction>
</comment>
<keyword evidence="5" id="KW-0732">Signal</keyword>
<dbReference type="Pfam" id="PF02518">
    <property type="entry name" value="HATPase_c"/>
    <property type="match status" value="1"/>
</dbReference>
<dbReference type="InterPro" id="IPR011006">
    <property type="entry name" value="CheY-like_superfamily"/>
</dbReference>
<accession>A0A480AWY1</accession>
<dbReference type="InterPro" id="IPR013656">
    <property type="entry name" value="PAS_4"/>
</dbReference>
<dbReference type="PROSITE" id="PS50113">
    <property type="entry name" value="PAC"/>
    <property type="match status" value="1"/>
</dbReference>
<evidence type="ECO:0000256" key="2">
    <source>
        <dbReference type="ARBA" id="ARBA00012438"/>
    </source>
</evidence>
<feature type="transmembrane region" description="Helical" evidence="12">
    <location>
        <begin position="83"/>
        <end position="101"/>
    </location>
</feature>
<dbReference type="InterPro" id="IPR000014">
    <property type="entry name" value="PAS"/>
</dbReference>
<dbReference type="CDD" id="cd00082">
    <property type="entry name" value="HisKA"/>
    <property type="match status" value="1"/>
</dbReference>
<evidence type="ECO:0000313" key="18">
    <source>
        <dbReference type="Proteomes" id="UP000301751"/>
    </source>
</evidence>
<dbReference type="AlphaFoldDB" id="A0A480AWY1"/>
<keyword evidence="6" id="KW-0418">Kinase</keyword>
<dbReference type="GO" id="GO:0000155">
    <property type="term" value="F:phosphorelay sensor kinase activity"/>
    <property type="evidence" value="ECO:0007669"/>
    <property type="project" value="InterPro"/>
</dbReference>
<keyword evidence="18" id="KW-1185">Reference proteome</keyword>
<feature type="domain" description="Histidine kinase" evidence="13">
    <location>
        <begin position="691"/>
        <end position="909"/>
    </location>
</feature>
<evidence type="ECO:0000256" key="12">
    <source>
        <dbReference type="SAM" id="Phobius"/>
    </source>
</evidence>
<dbReference type="EC" id="2.7.13.3" evidence="2"/>
<dbReference type="CDD" id="cd16922">
    <property type="entry name" value="HATPase_EvgS-ArcB-TorS-like"/>
    <property type="match status" value="1"/>
</dbReference>
<dbReference type="InterPro" id="IPR004358">
    <property type="entry name" value="Sig_transdc_His_kin-like_C"/>
</dbReference>
<dbReference type="Gene3D" id="3.40.50.2300">
    <property type="match status" value="1"/>
</dbReference>
<evidence type="ECO:0000256" key="11">
    <source>
        <dbReference type="PROSITE-ProRule" id="PRU00169"/>
    </source>
</evidence>
<dbReference type="InterPro" id="IPR001789">
    <property type="entry name" value="Sig_transdc_resp-reg_receiver"/>
</dbReference>
<dbReference type="PROSITE" id="PS50112">
    <property type="entry name" value="PAS"/>
    <property type="match status" value="1"/>
</dbReference>
<evidence type="ECO:0000259" key="14">
    <source>
        <dbReference type="PROSITE" id="PS50110"/>
    </source>
</evidence>
<organism evidence="17 18">
    <name type="scientific">Pseudaquabacterium pictum</name>
    <dbReference type="NCBI Taxonomy" id="2315236"/>
    <lineage>
        <taxon>Bacteria</taxon>
        <taxon>Pseudomonadati</taxon>
        <taxon>Pseudomonadota</taxon>
        <taxon>Betaproteobacteria</taxon>
        <taxon>Burkholderiales</taxon>
        <taxon>Sphaerotilaceae</taxon>
        <taxon>Pseudaquabacterium</taxon>
    </lineage>
</organism>
<gene>
    <name evidence="17" type="ORF">AQPW35_36780</name>
</gene>
<comment type="caution">
    <text evidence="17">The sequence shown here is derived from an EMBL/GenBank/DDBJ whole genome shotgun (WGS) entry which is preliminary data.</text>
</comment>
<dbReference type="InterPro" id="IPR000700">
    <property type="entry name" value="PAS-assoc_C"/>
</dbReference>
<dbReference type="SMART" id="SM00388">
    <property type="entry name" value="HisKA"/>
    <property type="match status" value="1"/>
</dbReference>
<keyword evidence="3 11" id="KW-0597">Phosphoprotein</keyword>
<evidence type="ECO:0000256" key="7">
    <source>
        <dbReference type="ARBA" id="ARBA00023012"/>
    </source>
</evidence>
<keyword evidence="7" id="KW-0902">Two-component regulatory system</keyword>
<dbReference type="SMART" id="SM00448">
    <property type="entry name" value="REC"/>
    <property type="match status" value="1"/>
</dbReference>
<evidence type="ECO:0000256" key="8">
    <source>
        <dbReference type="ARBA" id="ARBA00023026"/>
    </source>
</evidence>
<dbReference type="CDD" id="cd00130">
    <property type="entry name" value="PAS"/>
    <property type="match status" value="3"/>
</dbReference>
<evidence type="ECO:0000256" key="3">
    <source>
        <dbReference type="ARBA" id="ARBA00022553"/>
    </source>
</evidence>
<dbReference type="SUPFAM" id="SSF47384">
    <property type="entry name" value="Homodimeric domain of signal transducing histidine kinase"/>
    <property type="match status" value="1"/>
</dbReference>
<keyword evidence="8" id="KW-0843">Virulence</keyword>
<dbReference type="PROSITE" id="PS50110">
    <property type="entry name" value="RESPONSE_REGULATORY"/>
    <property type="match status" value="1"/>
</dbReference>
<dbReference type="SMART" id="SM00387">
    <property type="entry name" value="HATPase_c"/>
    <property type="match status" value="1"/>
</dbReference>
<keyword evidence="12" id="KW-0472">Membrane</keyword>
<dbReference type="SUPFAM" id="SSF55874">
    <property type="entry name" value="ATPase domain of HSP90 chaperone/DNA topoisomerase II/histidine kinase"/>
    <property type="match status" value="1"/>
</dbReference>
<evidence type="ECO:0000259" key="16">
    <source>
        <dbReference type="PROSITE" id="PS50113"/>
    </source>
</evidence>
<feature type="domain" description="PAS" evidence="15">
    <location>
        <begin position="430"/>
        <end position="499"/>
    </location>
</feature>
<feature type="domain" description="PAC" evidence="16">
    <location>
        <begin position="621"/>
        <end position="673"/>
    </location>
</feature>
<protein>
    <recommendedName>
        <fullName evidence="10">Virulence sensor protein BvgS</fullName>
        <ecNumber evidence="2">2.7.13.3</ecNumber>
    </recommendedName>
</protein>
<dbReference type="Gene3D" id="3.30.565.10">
    <property type="entry name" value="Histidine kinase-like ATPase, C-terminal domain"/>
    <property type="match status" value="1"/>
</dbReference>
<dbReference type="Pfam" id="PF08448">
    <property type="entry name" value="PAS_4"/>
    <property type="match status" value="1"/>
</dbReference>
<evidence type="ECO:0000256" key="10">
    <source>
        <dbReference type="ARBA" id="ARBA00070152"/>
    </source>
</evidence>
<proteinExistence type="predicted"/>
<dbReference type="Gene3D" id="1.10.287.130">
    <property type="match status" value="1"/>
</dbReference>
<dbReference type="InterPro" id="IPR035965">
    <property type="entry name" value="PAS-like_dom_sf"/>
</dbReference>
<dbReference type="PROSITE" id="PS50109">
    <property type="entry name" value="HIS_KIN"/>
    <property type="match status" value="1"/>
</dbReference>
<dbReference type="InterPro" id="IPR003594">
    <property type="entry name" value="HATPase_dom"/>
</dbReference>
<feature type="transmembrane region" description="Helical" evidence="12">
    <location>
        <begin position="59"/>
        <end position="77"/>
    </location>
</feature>
<dbReference type="SMART" id="SM00091">
    <property type="entry name" value="PAS"/>
    <property type="match status" value="3"/>
</dbReference>
<dbReference type="Proteomes" id="UP000301751">
    <property type="component" value="Unassembled WGS sequence"/>
</dbReference>
<keyword evidence="12" id="KW-0812">Transmembrane</keyword>
<dbReference type="Gene3D" id="3.30.450.20">
    <property type="entry name" value="PAS domain"/>
    <property type="match status" value="4"/>
</dbReference>
<dbReference type="InterPro" id="IPR036097">
    <property type="entry name" value="HisK_dim/P_sf"/>
</dbReference>
<keyword evidence="12" id="KW-1133">Transmembrane helix</keyword>
<dbReference type="CDD" id="cd17546">
    <property type="entry name" value="REC_hyHK_CKI1_RcsC-like"/>
    <property type="match status" value="1"/>
</dbReference>
<dbReference type="FunFam" id="3.30.565.10:FF:000010">
    <property type="entry name" value="Sensor histidine kinase RcsC"/>
    <property type="match status" value="1"/>
</dbReference>
<dbReference type="SUPFAM" id="SSF55785">
    <property type="entry name" value="PYP-like sensor domain (PAS domain)"/>
    <property type="match status" value="3"/>
</dbReference>
<dbReference type="InterPro" id="IPR005467">
    <property type="entry name" value="His_kinase_dom"/>
</dbReference>
<evidence type="ECO:0000256" key="5">
    <source>
        <dbReference type="ARBA" id="ARBA00022729"/>
    </source>
</evidence>
<evidence type="ECO:0000256" key="6">
    <source>
        <dbReference type="ARBA" id="ARBA00022777"/>
    </source>
</evidence>
<sequence length="1065" mass="113820">MQRAFFTMVLAVCLMGAVAMPLLATRLPVPLRLAMLAGYGTLAWLAWRAMRLPETQSGRALLPLVLGGIVVVAGVGLNSGWGLQTPGLLFFGMAACMLHALHPARRSLLASGSAMAVVLGLGAAEWAGWLPQPTLDLAPSLPQRLVLHCASITAGALVGHAVAQALRSHADAATHREQRFRGLLGMATSAYWETGPDLALTAATWRNTAGAFVPMRHPPGARPWQLTNVGLDADAAVQLQQAMQARQPLRDLATAWDRNGIVSHFMLNAEPRFSATGKFLGYWGVSRDVTAEHQARAAQARSEARYRELFDILPTALTLHRDGVVLDANRAAAQLFGYASVSGMIGRHLLQDHMAEDDRNAAQDRLQAVAALPPGAALPQTLLSVHDTAGRRFTVSSVDVRTGHGDAPAVLSITNDETARLEAASALARTQTLLSSVVAMSPDLIALTDMPEGRYVMVNSSFTRVLGYDSGEVVGRNSLELGLWRDPAQRTRITEALDQPGARPDMLVELVTKDRRTVPLMLAATRLQVEGRQYTLLNARDMTEANRVRLEREAILGNASVGIAFTRTQRFEMANAQFEQMFGWPPGGLVGQPGRSVFGSDDDYAALTAALGPALSRGEAVDTEWRMARRDGSLFQARLRAKAIDPLQPTTAGTIWIAEDVTEQRQAAEALARALDAAEAASRAKSDFLANTSHEIRTPLNGLTGLARLARQPGLPPERLQQYLAQIDDSAQLLSTILSDILDLAKIEAGKLQLEQAAFDLPVLLRSLQQAYGALAEHQGLDFQADIDPALPPLVLGDALRLRQVLANFLHNALKFTRQGTVRLVARALPGERVRFEVQDTGPGLDAATQARLFQPFTQADASTTRRHGGTGLGLSICRELAALMGGSVGVVSQPGAGSCFHAELPLPPAPAAARPDAAAGPDDRLRGARVLLVEDNAVNMLVGEALLGDWGVQVTQATDGARALAAVDRAAAEGWMFDAVLMDVQMPGMSGYEATAQLRRQYPAAVLPVIALTAGALVSERAQALQHGMTDFLTKPIDPGRLQAALLRALAARQPRAGVPVSPA</sequence>
<evidence type="ECO:0000259" key="13">
    <source>
        <dbReference type="PROSITE" id="PS50109"/>
    </source>
</evidence>